<gene>
    <name evidence="1" type="ORF">WA026_019686</name>
</gene>
<protein>
    <submittedName>
        <fullName evidence="1">Uncharacterized protein</fullName>
    </submittedName>
</protein>
<dbReference type="Proteomes" id="UP001431783">
    <property type="component" value="Unassembled WGS sequence"/>
</dbReference>
<proteinExistence type="predicted"/>
<dbReference type="EMBL" id="JARQZJ010000073">
    <property type="protein sequence ID" value="KAK9882172.1"/>
    <property type="molecule type" value="Genomic_DNA"/>
</dbReference>
<organism evidence="1 2">
    <name type="scientific">Henosepilachna vigintioctopunctata</name>
    <dbReference type="NCBI Taxonomy" id="420089"/>
    <lineage>
        <taxon>Eukaryota</taxon>
        <taxon>Metazoa</taxon>
        <taxon>Ecdysozoa</taxon>
        <taxon>Arthropoda</taxon>
        <taxon>Hexapoda</taxon>
        <taxon>Insecta</taxon>
        <taxon>Pterygota</taxon>
        <taxon>Neoptera</taxon>
        <taxon>Endopterygota</taxon>
        <taxon>Coleoptera</taxon>
        <taxon>Polyphaga</taxon>
        <taxon>Cucujiformia</taxon>
        <taxon>Coccinelloidea</taxon>
        <taxon>Coccinellidae</taxon>
        <taxon>Epilachninae</taxon>
        <taxon>Epilachnini</taxon>
        <taxon>Henosepilachna</taxon>
    </lineage>
</organism>
<dbReference type="AlphaFoldDB" id="A0AAW1UNS9"/>
<reference evidence="1 2" key="1">
    <citation type="submission" date="2023-03" db="EMBL/GenBank/DDBJ databases">
        <title>Genome insight into feeding habits of ladybird beetles.</title>
        <authorList>
            <person name="Li H.-S."/>
            <person name="Huang Y.-H."/>
            <person name="Pang H."/>
        </authorList>
    </citation>
    <scope>NUCLEOTIDE SEQUENCE [LARGE SCALE GENOMIC DNA]</scope>
    <source>
        <strain evidence="1">SYSU_2023b</strain>
        <tissue evidence="1">Whole body</tissue>
    </source>
</reference>
<comment type="caution">
    <text evidence="1">The sequence shown here is derived from an EMBL/GenBank/DDBJ whole genome shotgun (WGS) entry which is preliminary data.</text>
</comment>
<sequence>MTHEKLMSHLKYILGERDDNVTSTDSVLLETQYESPEETTIPEQDTTTRRMVDVTSPAVYISKIKKLYASSTLKPQENSTGVIEEPGMYQDWRARLRKAIKYRLNKLHEDSESEKEQTK</sequence>
<evidence type="ECO:0000313" key="2">
    <source>
        <dbReference type="Proteomes" id="UP001431783"/>
    </source>
</evidence>
<keyword evidence="2" id="KW-1185">Reference proteome</keyword>
<accession>A0AAW1UNS9</accession>
<evidence type="ECO:0000313" key="1">
    <source>
        <dbReference type="EMBL" id="KAK9882172.1"/>
    </source>
</evidence>
<name>A0AAW1UNS9_9CUCU</name>